<evidence type="ECO:0000256" key="1">
    <source>
        <dbReference type="SAM" id="MobiDB-lite"/>
    </source>
</evidence>
<gene>
    <name evidence="2" type="ORF">GCM10009850_046240</name>
</gene>
<protein>
    <recommendedName>
        <fullName evidence="4">Secreted protein</fullName>
    </recommendedName>
</protein>
<evidence type="ECO:0000313" key="2">
    <source>
        <dbReference type="EMBL" id="GAA2209166.1"/>
    </source>
</evidence>
<name>A0ABN3CIB8_9ACTN</name>
<dbReference type="Proteomes" id="UP001499843">
    <property type="component" value="Unassembled WGS sequence"/>
</dbReference>
<proteinExistence type="predicted"/>
<keyword evidence="3" id="KW-1185">Reference proteome</keyword>
<evidence type="ECO:0000313" key="3">
    <source>
        <dbReference type="Proteomes" id="UP001499843"/>
    </source>
</evidence>
<dbReference type="EMBL" id="BAAAQX010000011">
    <property type="protein sequence ID" value="GAA2209166.1"/>
    <property type="molecule type" value="Genomic_DNA"/>
</dbReference>
<reference evidence="2 3" key="1">
    <citation type="journal article" date="2019" name="Int. J. Syst. Evol. Microbiol.">
        <title>The Global Catalogue of Microorganisms (GCM) 10K type strain sequencing project: providing services to taxonomists for standard genome sequencing and annotation.</title>
        <authorList>
            <consortium name="The Broad Institute Genomics Platform"/>
            <consortium name="The Broad Institute Genome Sequencing Center for Infectious Disease"/>
            <person name="Wu L."/>
            <person name="Ma J."/>
        </authorList>
    </citation>
    <scope>NUCLEOTIDE SEQUENCE [LARGE SCALE GENOMIC DNA]</scope>
    <source>
        <strain evidence="2 3">JCM 16114</strain>
    </source>
</reference>
<sequence>MVIRARIDHVARFMICVLLPVPRSRTDPQKLPLTRGNKPSSGWVTGGHGGRNRLPCNPSREDKYLHLPPPRLRTVDVCRNG</sequence>
<evidence type="ECO:0008006" key="4">
    <source>
        <dbReference type="Google" id="ProtNLM"/>
    </source>
</evidence>
<accession>A0ABN3CIB8</accession>
<comment type="caution">
    <text evidence="2">The sequence shown here is derived from an EMBL/GenBank/DDBJ whole genome shotgun (WGS) entry which is preliminary data.</text>
</comment>
<organism evidence="2 3">
    <name type="scientific">Nonomuraea monospora</name>
    <dbReference type="NCBI Taxonomy" id="568818"/>
    <lineage>
        <taxon>Bacteria</taxon>
        <taxon>Bacillati</taxon>
        <taxon>Actinomycetota</taxon>
        <taxon>Actinomycetes</taxon>
        <taxon>Streptosporangiales</taxon>
        <taxon>Streptosporangiaceae</taxon>
        <taxon>Nonomuraea</taxon>
    </lineage>
</organism>
<feature type="region of interest" description="Disordered" evidence="1">
    <location>
        <begin position="24"/>
        <end position="67"/>
    </location>
</feature>